<dbReference type="Gene3D" id="3.40.50.1110">
    <property type="entry name" value="SGNH hydrolase"/>
    <property type="match status" value="1"/>
</dbReference>
<feature type="chain" id="PRO_5037136527" evidence="2">
    <location>
        <begin position="24"/>
        <end position="456"/>
    </location>
</feature>
<dbReference type="InterPro" id="IPR051532">
    <property type="entry name" value="Ester_Hydrolysis_Enzymes"/>
</dbReference>
<feature type="signal peptide" evidence="2">
    <location>
        <begin position="1"/>
        <end position="23"/>
    </location>
</feature>
<evidence type="ECO:0000259" key="3">
    <source>
        <dbReference type="Pfam" id="PF13472"/>
    </source>
</evidence>
<dbReference type="AlphaFoldDB" id="A0A927IHJ1"/>
<name>A0A927IHJ1_9BACT</name>
<organism evidence="4 5">
    <name type="scientific">Pelagicoccus enzymogenes</name>
    <dbReference type="NCBI Taxonomy" id="2773457"/>
    <lineage>
        <taxon>Bacteria</taxon>
        <taxon>Pseudomonadati</taxon>
        <taxon>Verrucomicrobiota</taxon>
        <taxon>Opitutia</taxon>
        <taxon>Puniceicoccales</taxon>
        <taxon>Pelagicoccaceae</taxon>
        <taxon>Pelagicoccus</taxon>
    </lineage>
</organism>
<dbReference type="RefSeq" id="WP_191616645.1">
    <property type="nucleotide sequence ID" value="NZ_JACYFG010000009.1"/>
</dbReference>
<evidence type="ECO:0000256" key="2">
    <source>
        <dbReference type="SAM" id="SignalP"/>
    </source>
</evidence>
<dbReference type="Pfam" id="PF13472">
    <property type="entry name" value="Lipase_GDSL_2"/>
    <property type="match status" value="1"/>
</dbReference>
<protein>
    <submittedName>
        <fullName evidence="4">SGNH/GDSL hydrolase family protein</fullName>
    </submittedName>
</protein>
<evidence type="ECO:0000313" key="5">
    <source>
        <dbReference type="Proteomes" id="UP000622317"/>
    </source>
</evidence>
<gene>
    <name evidence="4" type="ORF">IEN85_08365</name>
</gene>
<keyword evidence="2" id="KW-0732">Signal</keyword>
<keyword evidence="1" id="KW-0175">Coiled coil</keyword>
<evidence type="ECO:0000313" key="4">
    <source>
        <dbReference type="EMBL" id="MBD5779505.1"/>
    </source>
</evidence>
<accession>A0A927IHJ1</accession>
<keyword evidence="5" id="KW-1185">Reference proteome</keyword>
<dbReference type="PANTHER" id="PTHR30383">
    <property type="entry name" value="THIOESTERASE 1/PROTEASE 1/LYSOPHOSPHOLIPASE L1"/>
    <property type="match status" value="1"/>
</dbReference>
<dbReference type="EMBL" id="JACYFG010000009">
    <property type="protein sequence ID" value="MBD5779505.1"/>
    <property type="molecule type" value="Genomic_DNA"/>
</dbReference>
<dbReference type="CDD" id="cd01834">
    <property type="entry name" value="SGNH_hydrolase_like_2"/>
    <property type="match status" value="1"/>
</dbReference>
<dbReference type="GO" id="GO:0004622">
    <property type="term" value="F:phosphatidylcholine lysophospholipase activity"/>
    <property type="evidence" value="ECO:0007669"/>
    <property type="project" value="TreeGrafter"/>
</dbReference>
<dbReference type="InterPro" id="IPR013830">
    <property type="entry name" value="SGNH_hydro"/>
</dbReference>
<feature type="domain" description="SGNH hydrolase-type esterase" evidence="3">
    <location>
        <begin position="45"/>
        <end position="233"/>
    </location>
</feature>
<evidence type="ECO:0000256" key="1">
    <source>
        <dbReference type="SAM" id="Coils"/>
    </source>
</evidence>
<keyword evidence="4" id="KW-0378">Hydrolase</keyword>
<dbReference type="SUPFAM" id="SSF52266">
    <property type="entry name" value="SGNH hydrolase"/>
    <property type="match status" value="1"/>
</dbReference>
<reference evidence="4" key="1">
    <citation type="submission" date="2020-09" db="EMBL/GenBank/DDBJ databases">
        <title>Pelagicoccus enzymogenes sp. nov. with an EPS production, isolated from marine sediment.</title>
        <authorList>
            <person name="Feng X."/>
        </authorList>
    </citation>
    <scope>NUCLEOTIDE SEQUENCE</scope>
    <source>
        <strain evidence="4">NFK12</strain>
    </source>
</reference>
<sequence length="456" mass="51913">MKKLTPLLFLCACFLGLGPSLHATDSQAKPFAELVELQDGDTFVFLGDSITHQCLYTQYVETYFYTRYPARRIRFRNAGVSGDAASDALLRFEEDVAAFKPDYVSVLLGMNDGRYRHFDHDIFAQYEKGMSELLLRIGGIGEGIPMGPSYFDSRSVRLNERAAHWVKTRQPMRDYYPSVLSFYSEWVAEQAQLAGFNFVDMSAPMRRVTFEQRREDPAFTLSKDAVHPEAKGHVVMATAMLSDAFLIEPVSQIEIWLNRKGRIEKLDSTGTLVNAEAKKGRLSFDYTASALPWVLPHSAHEGYELAKAGERFSEERISVNGLKEGSYELSIDLVPVARFSHAELEVGVSLQAYSHAPQYKQAMEVALLNRDRNEQAIKPLRDLWLHRKSKLRGEERWLAQNAGHADFQSRQSAYEKEMEAFYQKLQELEALALQFEDKIYEANQPLARAYSLSQVD</sequence>
<dbReference type="PANTHER" id="PTHR30383:SF5">
    <property type="entry name" value="SGNH HYDROLASE-TYPE ESTERASE DOMAIN-CONTAINING PROTEIN"/>
    <property type="match status" value="1"/>
</dbReference>
<feature type="coiled-coil region" evidence="1">
    <location>
        <begin position="411"/>
        <end position="438"/>
    </location>
</feature>
<dbReference type="Proteomes" id="UP000622317">
    <property type="component" value="Unassembled WGS sequence"/>
</dbReference>
<proteinExistence type="predicted"/>
<dbReference type="InterPro" id="IPR036514">
    <property type="entry name" value="SGNH_hydro_sf"/>
</dbReference>
<comment type="caution">
    <text evidence="4">The sequence shown here is derived from an EMBL/GenBank/DDBJ whole genome shotgun (WGS) entry which is preliminary data.</text>
</comment>